<dbReference type="CDD" id="cd11065">
    <property type="entry name" value="CYP64-like"/>
    <property type="match status" value="1"/>
</dbReference>
<evidence type="ECO:0000256" key="3">
    <source>
        <dbReference type="ARBA" id="ARBA00010617"/>
    </source>
</evidence>
<keyword evidence="7 9" id="KW-0408">Iron</keyword>
<feature type="transmembrane region" description="Helical" evidence="10">
    <location>
        <begin position="210"/>
        <end position="232"/>
    </location>
</feature>
<keyword evidence="13" id="KW-1185">Reference proteome</keyword>
<keyword evidence="10" id="KW-1133">Transmembrane helix</keyword>
<name>A0A4Y9YIH8_9AGAM</name>
<dbReference type="InterPro" id="IPR001128">
    <property type="entry name" value="Cyt_P450"/>
</dbReference>
<comment type="caution">
    <text evidence="12">The sequence shown here is derived from an EMBL/GenBank/DDBJ whole genome shotgun (WGS) entry which is preliminary data.</text>
</comment>
<evidence type="ECO:0000313" key="12">
    <source>
        <dbReference type="EMBL" id="TFY62175.1"/>
    </source>
</evidence>
<gene>
    <name evidence="12" type="ORF">EVG20_g6798</name>
</gene>
<evidence type="ECO:0000256" key="8">
    <source>
        <dbReference type="ARBA" id="ARBA00023033"/>
    </source>
</evidence>
<dbReference type="EMBL" id="SEOQ01000476">
    <property type="protein sequence ID" value="TFY62175.1"/>
    <property type="molecule type" value="Genomic_DNA"/>
</dbReference>
<dbReference type="OrthoDB" id="1055148at2759"/>
<comment type="similarity">
    <text evidence="3">Belongs to the cytochrome P450 family.</text>
</comment>
<dbReference type="GO" id="GO:0006629">
    <property type="term" value="P:lipid metabolic process"/>
    <property type="evidence" value="ECO:0007669"/>
    <property type="project" value="InterPro"/>
</dbReference>
<keyword evidence="6" id="KW-0560">Oxidoreductase</keyword>
<evidence type="ECO:0000313" key="13">
    <source>
        <dbReference type="Proteomes" id="UP000298327"/>
    </source>
</evidence>
<dbReference type="GO" id="GO:0020037">
    <property type="term" value="F:heme binding"/>
    <property type="evidence" value="ECO:0007669"/>
    <property type="project" value="InterPro"/>
</dbReference>
<evidence type="ECO:0000256" key="4">
    <source>
        <dbReference type="ARBA" id="ARBA00022617"/>
    </source>
</evidence>
<dbReference type="GO" id="GO:0004497">
    <property type="term" value="F:monooxygenase activity"/>
    <property type="evidence" value="ECO:0007669"/>
    <property type="project" value="UniProtKB-KW"/>
</dbReference>
<evidence type="ECO:0000256" key="6">
    <source>
        <dbReference type="ARBA" id="ARBA00023002"/>
    </source>
</evidence>
<dbReference type="CDD" id="cd03507">
    <property type="entry name" value="Delta12-FADS-like"/>
    <property type="match status" value="1"/>
</dbReference>
<organism evidence="12 13">
    <name type="scientific">Dentipellis fragilis</name>
    <dbReference type="NCBI Taxonomy" id="205917"/>
    <lineage>
        <taxon>Eukaryota</taxon>
        <taxon>Fungi</taxon>
        <taxon>Dikarya</taxon>
        <taxon>Basidiomycota</taxon>
        <taxon>Agaricomycotina</taxon>
        <taxon>Agaricomycetes</taxon>
        <taxon>Russulales</taxon>
        <taxon>Hericiaceae</taxon>
        <taxon>Dentipellis</taxon>
    </lineage>
</organism>
<evidence type="ECO:0000256" key="1">
    <source>
        <dbReference type="ARBA" id="ARBA00001971"/>
    </source>
</evidence>
<feature type="transmembrane region" description="Helical" evidence="10">
    <location>
        <begin position="20"/>
        <end position="38"/>
    </location>
</feature>
<dbReference type="PRINTS" id="PR00463">
    <property type="entry name" value="EP450I"/>
</dbReference>
<dbReference type="InterPro" id="IPR050364">
    <property type="entry name" value="Cytochrome_P450_fung"/>
</dbReference>
<dbReference type="STRING" id="205917.A0A4Y9YIH8"/>
<evidence type="ECO:0000256" key="10">
    <source>
        <dbReference type="SAM" id="Phobius"/>
    </source>
</evidence>
<keyword evidence="5 9" id="KW-0479">Metal-binding</keyword>
<evidence type="ECO:0000256" key="9">
    <source>
        <dbReference type="PIRSR" id="PIRSR602401-1"/>
    </source>
</evidence>
<keyword evidence="4 9" id="KW-0349">Heme</keyword>
<feature type="domain" description="Fatty acid desaturase" evidence="11">
    <location>
        <begin position="60"/>
        <end position="338"/>
    </location>
</feature>
<keyword evidence="10" id="KW-0812">Transmembrane</keyword>
<dbReference type="Pfam" id="PF00067">
    <property type="entry name" value="p450"/>
    <property type="match status" value="1"/>
</dbReference>
<dbReference type="Gene3D" id="1.10.630.10">
    <property type="entry name" value="Cytochrome P450"/>
    <property type="match status" value="1"/>
</dbReference>
<accession>A0A4Y9YIH8</accession>
<protein>
    <recommendedName>
        <fullName evidence="11">Fatty acid desaturase domain-containing protein</fullName>
    </recommendedName>
</protein>
<dbReference type="SUPFAM" id="SSF48264">
    <property type="entry name" value="Cytochrome P450"/>
    <property type="match status" value="1"/>
</dbReference>
<dbReference type="Proteomes" id="UP000298327">
    <property type="component" value="Unassembled WGS sequence"/>
</dbReference>
<dbReference type="GO" id="GO:0016705">
    <property type="term" value="F:oxidoreductase activity, acting on paired donors, with incorporation or reduction of molecular oxygen"/>
    <property type="evidence" value="ECO:0007669"/>
    <property type="project" value="InterPro"/>
</dbReference>
<dbReference type="PANTHER" id="PTHR46300">
    <property type="entry name" value="P450, PUTATIVE (EUROFUNG)-RELATED-RELATED"/>
    <property type="match status" value="1"/>
</dbReference>
<evidence type="ECO:0000256" key="5">
    <source>
        <dbReference type="ARBA" id="ARBA00022723"/>
    </source>
</evidence>
<evidence type="ECO:0000259" key="11">
    <source>
        <dbReference type="Pfam" id="PF00487"/>
    </source>
</evidence>
<dbReference type="AlphaFoldDB" id="A0A4Y9YIH8"/>
<evidence type="ECO:0000256" key="7">
    <source>
        <dbReference type="ARBA" id="ARBA00023004"/>
    </source>
</evidence>
<feature type="transmembrane region" description="Helical" evidence="10">
    <location>
        <begin position="163"/>
        <end position="183"/>
    </location>
</feature>
<feature type="transmembrane region" description="Helical" evidence="10">
    <location>
        <begin position="238"/>
        <end position="260"/>
    </location>
</feature>
<evidence type="ECO:0000256" key="2">
    <source>
        <dbReference type="ARBA" id="ARBA00005179"/>
    </source>
</evidence>
<dbReference type="GO" id="GO:0005506">
    <property type="term" value="F:iron ion binding"/>
    <property type="evidence" value="ECO:0007669"/>
    <property type="project" value="InterPro"/>
</dbReference>
<dbReference type="InterPro" id="IPR036396">
    <property type="entry name" value="Cyt_P450_sf"/>
</dbReference>
<proteinExistence type="inferred from homology"/>
<sequence>MKATLAPDIFHRSTTKSLIYLARDIFMASVLVFLTQLVDAALLQASAANIFILWTLRVILWLVYWWIQGLVMTGLWVLGHDCGHGAFSSSNWICDLTGFVIHTTLATPYYSWKFTHALHHRYHAHLDKDEHWIPPTRSTGDISGTAPTSIIGKIWEAFEDTPVYLVTLLILRQVIGFPVYLLFNVTGQPRYPRWTNHLNPWSVLFSKSQIGAVIASDLGLTVLLSAICYVASRLTWIVVVRIYIIPWFFMSHWITMIVFLQHTDPMLPRYREMAWTYARGAASTVDRDFLGWQGRFFLHHIAHCHVVHHMFPKIPWYNTPRATQAIRTVMGSHYHYCDSPTFKILWNNFRQCQSVDAEEPCPSRIEQNPRHATLECLPDRRPANGDLVGEDSVVYPVEDGVLRASRGVHHTPEGLFMTSQRYKHDPPTLSPTDTKPLQNADERDVTLWDFGIKPIFGPLWTHSMATQAAIVLLPLVIAAFVWHRKPQNLPPGPPSGILGDHHLQVPDLEPYKKFAEWAKQYGPIISFWFGRTPVIVLHSYQAATDLLDKRGEVYSSRPRSIIGQEILADNMRILGMAYGEKWRKMRKVQHSGLNEKYALNYREFQTLESTILIHELYQNPNTFSARFQRFATSVVFSISYGKRIVNMDDPMVKDSREAANAFGSTLVPGRYVVESWPFLLWVPRPLQWFRWAQERRRKLDIKLYVGLFDQVKREMDEGVAKSSMSLQMCQDESLADMSEIELAYSAAAPFTAGIGTVSSVLDVFVLAMTLHPECTRRAQEELDAVVGVSRMPTFEDEDSLPYTRALVKETLRWRPVAPTAVAHSTTADDTYRGYHIPKGATVYGNLHAICHDEAVFPDPENFMPERFIGTQDPRLVNLELPYGFGRRICPGRHVANQSLFIVISRMLWSFNFSPYIDESGKKILPNPDVFTGGGLVRRPAPFKCHILPRDSDIEKVISAEAAQSTMSLKEWE</sequence>
<feature type="binding site" description="axial binding residue" evidence="9">
    <location>
        <position position="889"/>
    </location>
    <ligand>
        <name>heme</name>
        <dbReference type="ChEBI" id="CHEBI:30413"/>
    </ligand>
    <ligandPart>
        <name>Fe</name>
        <dbReference type="ChEBI" id="CHEBI:18248"/>
    </ligandPart>
</feature>
<comment type="cofactor">
    <cofactor evidence="1 9">
        <name>heme</name>
        <dbReference type="ChEBI" id="CHEBI:30413"/>
    </cofactor>
</comment>
<dbReference type="InterPro" id="IPR005804">
    <property type="entry name" value="FA_desaturase_dom"/>
</dbReference>
<dbReference type="Pfam" id="PF00487">
    <property type="entry name" value="FA_desaturase"/>
    <property type="match status" value="1"/>
</dbReference>
<reference evidence="12 13" key="1">
    <citation type="submission" date="2019-02" db="EMBL/GenBank/DDBJ databases">
        <title>Genome sequencing of the rare red list fungi Dentipellis fragilis.</title>
        <authorList>
            <person name="Buettner E."/>
            <person name="Kellner H."/>
        </authorList>
    </citation>
    <scope>NUCLEOTIDE SEQUENCE [LARGE SCALE GENOMIC DNA]</scope>
    <source>
        <strain evidence="12 13">DSM 105465</strain>
    </source>
</reference>
<dbReference type="PANTHER" id="PTHR46300:SF4">
    <property type="entry name" value="CYTOCHROME P450 98A3"/>
    <property type="match status" value="1"/>
</dbReference>
<dbReference type="InterPro" id="IPR002401">
    <property type="entry name" value="Cyt_P450_E_grp-I"/>
</dbReference>
<dbReference type="PRINTS" id="PR00385">
    <property type="entry name" value="P450"/>
</dbReference>
<keyword evidence="8" id="KW-0503">Monooxygenase</keyword>
<comment type="pathway">
    <text evidence="2">Secondary metabolite biosynthesis.</text>
</comment>
<keyword evidence="10" id="KW-0472">Membrane</keyword>